<keyword evidence="1" id="KW-0472">Membrane</keyword>
<sequence>MRYLSMLFGTMTSQVSDVQTTIRSMRRLTLLHGVFSFFFNTTVLAMSINIIAALI</sequence>
<dbReference type="InterPro" id="IPR009781">
    <property type="entry name" value="DUF1345"/>
</dbReference>
<dbReference type="RefSeq" id="WP_190560928.1">
    <property type="nucleotide sequence ID" value="NZ_JACJQU010000006.1"/>
</dbReference>
<keyword evidence="1" id="KW-1133">Transmembrane helix</keyword>
<feature type="transmembrane region" description="Helical" evidence="1">
    <location>
        <begin position="30"/>
        <end position="54"/>
    </location>
</feature>
<proteinExistence type="predicted"/>
<dbReference type="AlphaFoldDB" id="A0A926WHB9"/>
<organism evidence="2 3">
    <name type="scientific">Anabaena sphaerica FACHB-251</name>
    <dbReference type="NCBI Taxonomy" id="2692883"/>
    <lineage>
        <taxon>Bacteria</taxon>
        <taxon>Bacillati</taxon>
        <taxon>Cyanobacteriota</taxon>
        <taxon>Cyanophyceae</taxon>
        <taxon>Nostocales</taxon>
        <taxon>Nostocaceae</taxon>
        <taxon>Anabaena</taxon>
    </lineage>
</organism>
<name>A0A926WHB9_9NOST</name>
<evidence type="ECO:0000256" key="1">
    <source>
        <dbReference type="SAM" id="Phobius"/>
    </source>
</evidence>
<keyword evidence="1" id="KW-0812">Transmembrane</keyword>
<evidence type="ECO:0000313" key="3">
    <source>
        <dbReference type="Proteomes" id="UP000662185"/>
    </source>
</evidence>
<gene>
    <name evidence="2" type="ORF">H6G06_13725</name>
</gene>
<dbReference type="Pfam" id="PF07077">
    <property type="entry name" value="DUF1345"/>
    <property type="match status" value="1"/>
</dbReference>
<dbReference type="EMBL" id="JACJQU010000006">
    <property type="protein sequence ID" value="MBD2294507.1"/>
    <property type="molecule type" value="Genomic_DNA"/>
</dbReference>
<dbReference type="Proteomes" id="UP000662185">
    <property type="component" value="Unassembled WGS sequence"/>
</dbReference>
<protein>
    <submittedName>
        <fullName evidence="2">DUF1345 domain-containing protein</fullName>
    </submittedName>
</protein>
<keyword evidence="3" id="KW-1185">Reference proteome</keyword>
<comment type="caution">
    <text evidence="2">The sequence shown here is derived from an EMBL/GenBank/DDBJ whole genome shotgun (WGS) entry which is preliminary data.</text>
</comment>
<reference evidence="3" key="1">
    <citation type="journal article" date="2020" name="ISME J.">
        <title>Comparative genomics reveals insights into cyanobacterial evolution and habitat adaptation.</title>
        <authorList>
            <person name="Chen M.Y."/>
            <person name="Teng W.K."/>
            <person name="Zhao L."/>
            <person name="Hu C.X."/>
            <person name="Zhou Y.K."/>
            <person name="Han B.P."/>
            <person name="Song L.R."/>
            <person name="Shu W.S."/>
        </authorList>
    </citation>
    <scope>NUCLEOTIDE SEQUENCE [LARGE SCALE GENOMIC DNA]</scope>
    <source>
        <strain evidence="3">FACHB-251</strain>
    </source>
</reference>
<evidence type="ECO:0000313" key="2">
    <source>
        <dbReference type="EMBL" id="MBD2294507.1"/>
    </source>
</evidence>
<accession>A0A926WHB9</accession>